<dbReference type="GO" id="GO:0003677">
    <property type="term" value="F:DNA binding"/>
    <property type="evidence" value="ECO:0007669"/>
    <property type="project" value="UniProtKB-KW"/>
</dbReference>
<reference evidence="5 6" key="1">
    <citation type="submission" date="2018-03" db="EMBL/GenBank/DDBJ databases">
        <title>Genomic Encyclopedia of Type Strains, Phase III (KMG-III): the genomes of soil and plant-associated and newly described type strains.</title>
        <authorList>
            <person name="Whitman W."/>
        </authorList>
    </citation>
    <scope>NUCLEOTIDE SEQUENCE [LARGE SCALE GENOMIC DNA]</scope>
    <source>
        <strain evidence="5 6">CGMCC 4.7125</strain>
    </source>
</reference>
<sequence length="154" mass="17108">MAGPMDAAERMALTLTRNGMQRMTARVLCALLFADQETITAGEIAERLGVSAGSVSGALKMLQPVGLIERVPVPGSRREHYRFPDDGWPTLMSAQNEVVGAMLRAAEEGVESTGEDSVAGRRLAEMRDFYRYLLRELPRLMDVWRAERGLPREE</sequence>
<dbReference type="InterPro" id="IPR000835">
    <property type="entry name" value="HTH_MarR-typ"/>
</dbReference>
<name>A0A2T0M3F9_9PSEU</name>
<dbReference type="PANTHER" id="PTHR38465">
    <property type="entry name" value="HTH-TYPE TRANSCRIPTIONAL REGULATOR MJ1563-RELATED"/>
    <property type="match status" value="1"/>
</dbReference>
<dbReference type="OrthoDB" id="67158at2"/>
<dbReference type="InterPro" id="IPR052362">
    <property type="entry name" value="HTH-GbsR_regulator"/>
</dbReference>
<dbReference type="PANTHER" id="PTHR38465:SF2">
    <property type="entry name" value="HTH-TYPE TRANSCRIPTIONAL REGULATOR MMPR5"/>
    <property type="match status" value="1"/>
</dbReference>
<dbReference type="SUPFAM" id="SSF46785">
    <property type="entry name" value="Winged helix' DNA-binding domain"/>
    <property type="match status" value="1"/>
</dbReference>
<evidence type="ECO:0000256" key="3">
    <source>
        <dbReference type="ARBA" id="ARBA00023163"/>
    </source>
</evidence>
<feature type="domain" description="HTH marR-type" evidence="4">
    <location>
        <begin position="19"/>
        <end position="79"/>
    </location>
</feature>
<organism evidence="5 6">
    <name type="scientific">Prauserella shujinwangii</name>
    <dbReference type="NCBI Taxonomy" id="1453103"/>
    <lineage>
        <taxon>Bacteria</taxon>
        <taxon>Bacillati</taxon>
        <taxon>Actinomycetota</taxon>
        <taxon>Actinomycetes</taxon>
        <taxon>Pseudonocardiales</taxon>
        <taxon>Pseudonocardiaceae</taxon>
        <taxon>Prauserella</taxon>
    </lineage>
</organism>
<comment type="caution">
    <text evidence="5">The sequence shown here is derived from an EMBL/GenBank/DDBJ whole genome shotgun (WGS) entry which is preliminary data.</text>
</comment>
<dbReference type="Proteomes" id="UP000238362">
    <property type="component" value="Unassembled WGS sequence"/>
</dbReference>
<protein>
    <submittedName>
        <fullName evidence="5">TrmB family transcriptional regulator</fullName>
    </submittedName>
</protein>
<keyword evidence="1" id="KW-0805">Transcription regulation</keyword>
<keyword evidence="3" id="KW-0804">Transcription</keyword>
<dbReference type="Pfam" id="PF12802">
    <property type="entry name" value="MarR_2"/>
    <property type="match status" value="1"/>
</dbReference>
<evidence type="ECO:0000256" key="2">
    <source>
        <dbReference type="ARBA" id="ARBA00023125"/>
    </source>
</evidence>
<gene>
    <name evidence="5" type="ORF">B0I33_101431</name>
</gene>
<dbReference type="EMBL" id="PVNH01000001">
    <property type="protein sequence ID" value="PRX51278.1"/>
    <property type="molecule type" value="Genomic_DNA"/>
</dbReference>
<keyword evidence="2" id="KW-0238">DNA-binding</keyword>
<evidence type="ECO:0000313" key="5">
    <source>
        <dbReference type="EMBL" id="PRX51278.1"/>
    </source>
</evidence>
<dbReference type="InterPro" id="IPR011991">
    <property type="entry name" value="ArsR-like_HTH"/>
</dbReference>
<dbReference type="CDD" id="cd00090">
    <property type="entry name" value="HTH_ARSR"/>
    <property type="match status" value="1"/>
</dbReference>
<accession>A0A2T0M3F9</accession>
<dbReference type="AlphaFoldDB" id="A0A2T0M3F9"/>
<dbReference type="GO" id="GO:0003700">
    <property type="term" value="F:DNA-binding transcription factor activity"/>
    <property type="evidence" value="ECO:0007669"/>
    <property type="project" value="InterPro"/>
</dbReference>
<evidence type="ECO:0000313" key="6">
    <source>
        <dbReference type="Proteomes" id="UP000238362"/>
    </source>
</evidence>
<evidence type="ECO:0000256" key="1">
    <source>
        <dbReference type="ARBA" id="ARBA00023015"/>
    </source>
</evidence>
<dbReference type="InterPro" id="IPR036390">
    <property type="entry name" value="WH_DNA-bd_sf"/>
</dbReference>
<dbReference type="Gene3D" id="1.10.10.10">
    <property type="entry name" value="Winged helix-like DNA-binding domain superfamily/Winged helix DNA-binding domain"/>
    <property type="match status" value="1"/>
</dbReference>
<evidence type="ECO:0000259" key="4">
    <source>
        <dbReference type="Pfam" id="PF12802"/>
    </source>
</evidence>
<keyword evidence="6" id="KW-1185">Reference proteome</keyword>
<dbReference type="RefSeq" id="WP_106176767.1">
    <property type="nucleotide sequence ID" value="NZ_PVNH01000001.1"/>
</dbReference>
<dbReference type="Gene3D" id="1.10.287.160">
    <property type="entry name" value="HR1 repeat"/>
    <property type="match status" value="1"/>
</dbReference>
<dbReference type="InterPro" id="IPR036388">
    <property type="entry name" value="WH-like_DNA-bd_sf"/>
</dbReference>
<proteinExistence type="predicted"/>